<evidence type="ECO:0000256" key="1">
    <source>
        <dbReference type="SAM" id="Phobius"/>
    </source>
</evidence>
<organism evidence="2 3">
    <name type="scientific">Dothidotthia symphoricarpi CBS 119687</name>
    <dbReference type="NCBI Taxonomy" id="1392245"/>
    <lineage>
        <taxon>Eukaryota</taxon>
        <taxon>Fungi</taxon>
        <taxon>Dikarya</taxon>
        <taxon>Ascomycota</taxon>
        <taxon>Pezizomycotina</taxon>
        <taxon>Dothideomycetes</taxon>
        <taxon>Pleosporomycetidae</taxon>
        <taxon>Pleosporales</taxon>
        <taxon>Dothidotthiaceae</taxon>
        <taxon>Dothidotthia</taxon>
    </lineage>
</organism>
<accession>A0A6A6AIB5</accession>
<gene>
    <name evidence="2" type="ORF">P153DRAFT_365472</name>
</gene>
<keyword evidence="1" id="KW-0812">Transmembrane</keyword>
<evidence type="ECO:0000313" key="2">
    <source>
        <dbReference type="EMBL" id="KAF2130828.1"/>
    </source>
</evidence>
<keyword evidence="1" id="KW-0472">Membrane</keyword>
<feature type="transmembrane region" description="Helical" evidence="1">
    <location>
        <begin position="19"/>
        <end position="39"/>
    </location>
</feature>
<reference evidence="2" key="1">
    <citation type="journal article" date="2020" name="Stud. Mycol.">
        <title>101 Dothideomycetes genomes: a test case for predicting lifestyles and emergence of pathogens.</title>
        <authorList>
            <person name="Haridas S."/>
            <person name="Albert R."/>
            <person name="Binder M."/>
            <person name="Bloem J."/>
            <person name="Labutti K."/>
            <person name="Salamov A."/>
            <person name="Andreopoulos B."/>
            <person name="Baker S."/>
            <person name="Barry K."/>
            <person name="Bills G."/>
            <person name="Bluhm B."/>
            <person name="Cannon C."/>
            <person name="Castanera R."/>
            <person name="Culley D."/>
            <person name="Daum C."/>
            <person name="Ezra D."/>
            <person name="Gonzalez J."/>
            <person name="Henrissat B."/>
            <person name="Kuo A."/>
            <person name="Liang C."/>
            <person name="Lipzen A."/>
            <person name="Lutzoni F."/>
            <person name="Magnuson J."/>
            <person name="Mondo S."/>
            <person name="Nolan M."/>
            <person name="Ohm R."/>
            <person name="Pangilinan J."/>
            <person name="Park H.-J."/>
            <person name="Ramirez L."/>
            <person name="Alfaro M."/>
            <person name="Sun H."/>
            <person name="Tritt A."/>
            <person name="Yoshinaga Y."/>
            <person name="Zwiers L.-H."/>
            <person name="Turgeon B."/>
            <person name="Goodwin S."/>
            <person name="Spatafora J."/>
            <person name="Crous P."/>
            <person name="Grigoriev I."/>
        </authorList>
    </citation>
    <scope>NUCLEOTIDE SEQUENCE</scope>
    <source>
        <strain evidence="2">CBS 119687</strain>
    </source>
</reference>
<dbReference type="RefSeq" id="XP_033525215.1">
    <property type="nucleotide sequence ID" value="XM_033667831.1"/>
</dbReference>
<protein>
    <submittedName>
        <fullName evidence="2">Uncharacterized protein</fullName>
    </submittedName>
</protein>
<evidence type="ECO:0000313" key="3">
    <source>
        <dbReference type="Proteomes" id="UP000799771"/>
    </source>
</evidence>
<dbReference type="GeneID" id="54408263"/>
<proteinExistence type="predicted"/>
<dbReference type="AlphaFoldDB" id="A0A6A6AIB5"/>
<name>A0A6A6AIB5_9PLEO</name>
<dbReference type="Proteomes" id="UP000799771">
    <property type="component" value="Unassembled WGS sequence"/>
</dbReference>
<dbReference type="EMBL" id="ML977503">
    <property type="protein sequence ID" value="KAF2130828.1"/>
    <property type="molecule type" value="Genomic_DNA"/>
</dbReference>
<keyword evidence="3" id="KW-1185">Reference proteome</keyword>
<keyword evidence="1" id="KW-1133">Transmembrane helix</keyword>
<sequence length="52" mass="5902">MSYCDWAAVEVVNSQSSRWLASILFIGVSLVGSFIQAFGNAQLNMIERWLYE</sequence>